<dbReference type="GO" id="GO:0072546">
    <property type="term" value="C:EMC complex"/>
    <property type="evidence" value="ECO:0007669"/>
    <property type="project" value="InterPro"/>
</dbReference>
<dbReference type="PANTHER" id="PTHR31250:SF27">
    <property type="entry name" value="IQ DOMAIN-CONTAINING PROTEIN IQM5"/>
    <property type="match status" value="1"/>
</dbReference>
<dbReference type="AlphaFoldDB" id="A0AA39SL67"/>
<dbReference type="InterPro" id="IPR044159">
    <property type="entry name" value="IQM"/>
</dbReference>
<reference evidence="6" key="2">
    <citation type="submission" date="2023-06" db="EMBL/GenBank/DDBJ databases">
        <authorList>
            <person name="Swenson N.G."/>
            <person name="Wegrzyn J.L."/>
            <person name="Mcevoy S.L."/>
        </authorList>
    </citation>
    <scope>NUCLEOTIDE SEQUENCE</scope>
    <source>
        <strain evidence="6">NS2018</strain>
        <tissue evidence="6">Leaf</tissue>
    </source>
</reference>
<name>A0AA39SL67_ACESA</name>
<sequence>MVSSKDENTTILRTMSFKKRESDCSQDIDHHHDDHDHQGNCMSDLMIKDSVRLFKSRKLRDHMVEKEPVAAAANSNSDAAASDHDELDRAATKLQKFYKSYRTRRNLADCAVVVEELWWKGLDFAALRRSSVSFFNSDKSETAISRWARARVRAAKKEREAYEVVMERGKLVYKQSRVCVDTPKDSKWIFVLSTSRNFYVGEKKRGLFQHSSFLSGAATIASGRLVAHNGILEAILPYSGHYHPTEETLIEFCSFLEDHHVDLTDVKTRRVQLNTDTDTDIVSSPLYLSTISSSSRNSLESEREREMGGGGGELRDEISQNAYIKLVLYARKHKTAAVNGVLVGRVSHQKNDVVEITDSVPRLSPVMQKSKEKCQMKKQQTIDPNKPKKSAGSYFLFSKESRKALLE</sequence>
<evidence type="ECO:0000256" key="1">
    <source>
        <dbReference type="ARBA" id="ARBA00004123"/>
    </source>
</evidence>
<dbReference type="PANTHER" id="PTHR31250">
    <property type="entry name" value="IQ DOMAIN-CONTAINING PROTEIN IQM3"/>
    <property type="match status" value="1"/>
</dbReference>
<gene>
    <name evidence="6" type="ORF">LWI29_013138</name>
</gene>
<feature type="compositionally biased region" description="Basic and acidic residues" evidence="5">
    <location>
        <begin position="299"/>
        <end position="314"/>
    </location>
</feature>
<evidence type="ECO:0000256" key="3">
    <source>
        <dbReference type="ARBA" id="ARBA00022490"/>
    </source>
</evidence>
<keyword evidence="3" id="KW-0963">Cytoplasm</keyword>
<keyword evidence="4" id="KW-0539">Nucleus</keyword>
<keyword evidence="7" id="KW-1185">Reference proteome</keyword>
<proteinExistence type="predicted"/>
<dbReference type="PROSITE" id="PS50096">
    <property type="entry name" value="IQ"/>
    <property type="match status" value="1"/>
</dbReference>
<evidence type="ECO:0000313" key="7">
    <source>
        <dbReference type="Proteomes" id="UP001168877"/>
    </source>
</evidence>
<evidence type="ECO:0000256" key="4">
    <source>
        <dbReference type="ARBA" id="ARBA00023242"/>
    </source>
</evidence>
<reference evidence="6" key="1">
    <citation type="journal article" date="2022" name="Plant J.">
        <title>Strategies of tolerance reflected in two North American maple genomes.</title>
        <authorList>
            <person name="McEvoy S.L."/>
            <person name="Sezen U.U."/>
            <person name="Trouern-Trend A."/>
            <person name="McMahon S.M."/>
            <person name="Schaberg P.G."/>
            <person name="Yang J."/>
            <person name="Wegrzyn J.L."/>
            <person name="Swenson N.G."/>
        </authorList>
    </citation>
    <scope>NUCLEOTIDE SEQUENCE</scope>
    <source>
        <strain evidence="6">NS2018</strain>
    </source>
</reference>
<accession>A0AA39SL67</accession>
<feature type="region of interest" description="Disordered" evidence="5">
    <location>
        <begin position="293"/>
        <end position="314"/>
    </location>
</feature>
<dbReference type="InterPro" id="IPR005366">
    <property type="entry name" value="EMC8/9"/>
</dbReference>
<dbReference type="EMBL" id="JAUESC010000004">
    <property type="protein sequence ID" value="KAK0596137.1"/>
    <property type="molecule type" value="Genomic_DNA"/>
</dbReference>
<feature type="region of interest" description="Disordered" evidence="5">
    <location>
        <begin position="374"/>
        <end position="393"/>
    </location>
</feature>
<evidence type="ECO:0000313" key="6">
    <source>
        <dbReference type="EMBL" id="KAK0596137.1"/>
    </source>
</evidence>
<comment type="subcellular location">
    <subcellularLocation>
        <location evidence="2">Cytoplasm</location>
    </subcellularLocation>
    <subcellularLocation>
        <location evidence="1">Nucleus</location>
    </subcellularLocation>
</comment>
<organism evidence="6 7">
    <name type="scientific">Acer saccharum</name>
    <name type="common">Sugar maple</name>
    <dbReference type="NCBI Taxonomy" id="4024"/>
    <lineage>
        <taxon>Eukaryota</taxon>
        <taxon>Viridiplantae</taxon>
        <taxon>Streptophyta</taxon>
        <taxon>Embryophyta</taxon>
        <taxon>Tracheophyta</taxon>
        <taxon>Spermatophyta</taxon>
        <taxon>Magnoliopsida</taxon>
        <taxon>eudicotyledons</taxon>
        <taxon>Gunneridae</taxon>
        <taxon>Pentapetalae</taxon>
        <taxon>rosids</taxon>
        <taxon>malvids</taxon>
        <taxon>Sapindales</taxon>
        <taxon>Sapindaceae</taxon>
        <taxon>Hippocastanoideae</taxon>
        <taxon>Acereae</taxon>
        <taxon>Acer</taxon>
    </lineage>
</organism>
<evidence type="ECO:0000256" key="5">
    <source>
        <dbReference type="SAM" id="MobiDB-lite"/>
    </source>
</evidence>
<dbReference type="GO" id="GO:0005634">
    <property type="term" value="C:nucleus"/>
    <property type="evidence" value="ECO:0007669"/>
    <property type="project" value="UniProtKB-SubCell"/>
</dbReference>
<dbReference type="Proteomes" id="UP001168877">
    <property type="component" value="Unassembled WGS sequence"/>
</dbReference>
<dbReference type="Pfam" id="PF03665">
    <property type="entry name" value="UPF0172"/>
    <property type="match status" value="1"/>
</dbReference>
<protein>
    <submittedName>
        <fullName evidence="6">Uncharacterized protein</fullName>
    </submittedName>
</protein>
<comment type="caution">
    <text evidence="6">The sequence shown here is derived from an EMBL/GenBank/DDBJ whole genome shotgun (WGS) entry which is preliminary data.</text>
</comment>
<evidence type="ECO:0000256" key="2">
    <source>
        <dbReference type="ARBA" id="ARBA00004496"/>
    </source>
</evidence>